<comment type="catalytic activity">
    <reaction evidence="8">
        <text>RNA(n) + a ribonucleoside 5'-triphosphate = RNA(n+1) + diphosphate</text>
        <dbReference type="Rhea" id="RHEA:21248"/>
        <dbReference type="Rhea" id="RHEA-COMP:14527"/>
        <dbReference type="Rhea" id="RHEA-COMP:17342"/>
        <dbReference type="ChEBI" id="CHEBI:33019"/>
        <dbReference type="ChEBI" id="CHEBI:61557"/>
        <dbReference type="ChEBI" id="CHEBI:140395"/>
        <dbReference type="EC" id="2.7.7.48"/>
    </reaction>
</comment>
<keyword evidence="9" id="KW-0479">Metal-binding</keyword>
<dbReference type="Pfam" id="PF03431">
    <property type="entry name" value="RNA_replicase_B"/>
    <property type="match status" value="1"/>
</dbReference>
<evidence type="ECO:0000259" key="10">
    <source>
        <dbReference type="PROSITE" id="PS50522"/>
    </source>
</evidence>
<dbReference type="InterPro" id="IPR005093">
    <property type="entry name" value="RNArep_beta"/>
</dbReference>
<evidence type="ECO:0000256" key="9">
    <source>
        <dbReference type="PIRSR" id="PIRSR605093-1"/>
    </source>
</evidence>
<keyword evidence="4" id="KW-0548">Nucleotidyltransferase</keyword>
<evidence type="ECO:0000256" key="6">
    <source>
        <dbReference type="ARBA" id="ARBA00022953"/>
    </source>
</evidence>
<keyword evidence="6" id="KW-0693">Viral RNA replication</keyword>
<organism evidence="11">
    <name type="scientific">Leviviridae sp</name>
    <dbReference type="NCBI Taxonomy" id="2027243"/>
    <lineage>
        <taxon>Viruses</taxon>
        <taxon>Riboviria</taxon>
        <taxon>Orthornavirae</taxon>
        <taxon>Lenarviricota</taxon>
        <taxon>Leviviricetes</taxon>
        <taxon>Norzivirales</taxon>
        <taxon>Fiersviridae</taxon>
    </lineage>
</organism>
<evidence type="ECO:0000256" key="3">
    <source>
        <dbReference type="ARBA" id="ARBA00022679"/>
    </source>
</evidence>
<dbReference type="InterPro" id="IPR007096">
    <property type="entry name" value="RNA-dir_Rpol_cat_phage"/>
</dbReference>
<evidence type="ECO:0000256" key="4">
    <source>
        <dbReference type="ARBA" id="ARBA00022695"/>
    </source>
</evidence>
<proteinExistence type="predicted"/>
<feature type="binding site" evidence="9">
    <location>
        <position position="313"/>
    </location>
    <ligand>
        <name>Mg(2+)</name>
        <dbReference type="ChEBI" id="CHEBI:18420"/>
        <label>2</label>
    </ligand>
</feature>
<dbReference type="GO" id="GO:0000166">
    <property type="term" value="F:nucleotide binding"/>
    <property type="evidence" value="ECO:0007669"/>
    <property type="project" value="UniProtKB-KW"/>
</dbReference>
<evidence type="ECO:0000313" key="11">
    <source>
        <dbReference type="EMBL" id="QDH88991.1"/>
    </source>
</evidence>
<dbReference type="InterPro" id="IPR043502">
    <property type="entry name" value="DNA/RNA_pol_sf"/>
</dbReference>
<evidence type="ECO:0000256" key="1">
    <source>
        <dbReference type="ARBA" id="ARBA00012494"/>
    </source>
</evidence>
<feature type="binding site" evidence="9">
    <location>
        <position position="410"/>
    </location>
    <ligand>
        <name>Mg(2+)</name>
        <dbReference type="ChEBI" id="CHEBI:18420"/>
        <label>2</label>
    </ligand>
</feature>
<dbReference type="GO" id="GO:0039694">
    <property type="term" value="P:viral RNA genome replication"/>
    <property type="evidence" value="ECO:0007669"/>
    <property type="project" value="InterPro"/>
</dbReference>
<dbReference type="EC" id="2.7.7.48" evidence="1"/>
<keyword evidence="2 11" id="KW-0696">RNA-directed RNA polymerase</keyword>
<keyword evidence="9" id="KW-0460">Magnesium</keyword>
<evidence type="ECO:0000256" key="2">
    <source>
        <dbReference type="ARBA" id="ARBA00022484"/>
    </source>
</evidence>
<dbReference type="EMBL" id="MN034523">
    <property type="protein sequence ID" value="QDH88991.1"/>
    <property type="molecule type" value="Genomic_RNA"/>
</dbReference>
<protein>
    <recommendedName>
        <fullName evidence="1">RNA-directed RNA polymerase</fullName>
        <ecNumber evidence="1">2.7.7.48</ecNumber>
    </recommendedName>
    <alternativeName>
        <fullName evidence="7">RNA replicase beta chain</fullName>
    </alternativeName>
</protein>
<evidence type="ECO:0000256" key="7">
    <source>
        <dbReference type="ARBA" id="ARBA00030248"/>
    </source>
</evidence>
<feature type="non-terminal residue" evidence="11">
    <location>
        <position position="616"/>
    </location>
</feature>
<dbReference type="PROSITE" id="PS50522">
    <property type="entry name" value="RDRP_PHAGE"/>
    <property type="match status" value="1"/>
</dbReference>
<reference evidence="11" key="1">
    <citation type="submission" date="2019-05" db="EMBL/GenBank/DDBJ databases">
        <title>Metatranscriptomic reconstruction reveals RNA viruses with the potential to shape carbon cycling in soil.</title>
        <authorList>
            <person name="Starr E.P."/>
            <person name="Nuccio E."/>
            <person name="Pett-Ridge J."/>
            <person name="Banfield J.F."/>
            <person name="Firestone M.K."/>
        </authorList>
    </citation>
    <scope>NUCLEOTIDE SEQUENCE</scope>
    <source>
        <strain evidence="11">H1_Rhizo_25_scaffold_845</strain>
    </source>
</reference>
<comment type="cofactor">
    <cofactor evidence="9">
        <name>Mg(2+)</name>
        <dbReference type="ChEBI" id="CHEBI:18420"/>
    </cofactor>
    <text evidence="9">Binds 2 Mg(2+) per subunit.</text>
</comment>
<name>A0A514D5U0_9VIRU</name>
<feature type="domain" description="RdRp catalytic" evidence="10">
    <location>
        <begin position="298"/>
        <end position="442"/>
    </location>
</feature>
<feature type="binding site" evidence="9">
    <location>
        <position position="411"/>
    </location>
    <ligand>
        <name>Mg(2+)</name>
        <dbReference type="ChEBI" id="CHEBI:18420"/>
        <label>2</label>
    </ligand>
</feature>
<dbReference type="SUPFAM" id="SSF56672">
    <property type="entry name" value="DNA/RNA polymerases"/>
    <property type="match status" value="1"/>
</dbReference>
<evidence type="ECO:0000256" key="5">
    <source>
        <dbReference type="ARBA" id="ARBA00022741"/>
    </source>
</evidence>
<gene>
    <name evidence="11" type="ORF">H1Rhizo25845_000001</name>
</gene>
<sequence>MKSLVAFFACLLTESGKRCGTSTLRDEAYARRRIEHEGLEFLTLTLPAFGKDFERSLDQGRIGSGLFKPFRRRGGLPCFLSGFLCQVFDRSSGCILDCPSVDAIKEIRQLTLLFSKICLPCSSERVEAAFTAYVECDEEVRQHEKGIPEELLAEFSRAALLAFGGAFVHADALVHRMDLRPRHGPGSVADHTSSNARWDRLVWTDRLERIIPAGEFLIPNWRYLERHDSISLLGPDQEPPVRVVSVSKTLKAPRIIAIEPVHTQYAQQALLDVFVRSIQADDNARVFLDFSSAEPNRSMARYGSSQGHLATLDLSEASDRVSLRLVGAMFDRFPWIREALLASRSMAAEVPGHGVIPLAKFASMGSSTCFPVESFVFATIALMGFAESHGTRLTPALVREAVGQVRVYGDDIIVPVHSVPSVIGMLEAFGLKVNTDKSFWTGRFRESCGGDYYDGHDVSIVKVRAVFPRNRGDAEEIVSTIALRNLLWEEGYWDSVSFIDRMIMKLGLPYPRVVRGSSLLGRWDFDCESESWDDELHVPLVRVMALVANSPSDPLDGEGALVKWFVLKRGLPLSADHLSNAGRPRSVRIKPRWMNALLWARSQGAVPGGIAYFSVT</sequence>
<accession>A0A514D5U0</accession>
<keyword evidence="3" id="KW-0808">Transferase</keyword>
<dbReference type="GO" id="GO:0046872">
    <property type="term" value="F:metal ion binding"/>
    <property type="evidence" value="ECO:0007669"/>
    <property type="project" value="UniProtKB-KW"/>
</dbReference>
<keyword evidence="5" id="KW-0547">Nucleotide-binding</keyword>
<evidence type="ECO:0000256" key="8">
    <source>
        <dbReference type="ARBA" id="ARBA00048744"/>
    </source>
</evidence>
<dbReference type="GO" id="GO:0003968">
    <property type="term" value="F:RNA-directed RNA polymerase activity"/>
    <property type="evidence" value="ECO:0007669"/>
    <property type="project" value="UniProtKB-KW"/>
</dbReference>